<name>A0A2S7KW24_9FLAO</name>
<sequence length="178" mass="18808">MIIALFIGFIMNTNGQHAIKVTGTASARLISALSINADKAMSFGNLLVSSTEAATVKLRPTDSLREFSSETAVSGINGSDNMSVAGIFTVQGEPNTNYKVSLPDSSIEINTTATGSNKTMTVNNFTLSFDNTNVASDLTQQLSNDGINRFTVGATLNIGASQTMGDYIGSYNIVINYE</sequence>
<dbReference type="AlphaFoldDB" id="A0A2S7KW24"/>
<evidence type="ECO:0000313" key="2">
    <source>
        <dbReference type="Proteomes" id="UP000239522"/>
    </source>
</evidence>
<dbReference type="Proteomes" id="UP000239522">
    <property type="component" value="Unassembled WGS sequence"/>
</dbReference>
<accession>A0A2S7KW24</accession>
<dbReference type="Pfam" id="PF14352">
    <property type="entry name" value="DUF4402"/>
    <property type="match status" value="1"/>
</dbReference>
<protein>
    <recommendedName>
        <fullName evidence="3">DUF4402 domain-containing protein</fullName>
    </recommendedName>
</protein>
<gene>
    <name evidence="1" type="ORF">BST83_05900</name>
</gene>
<dbReference type="EMBL" id="MQUA01000013">
    <property type="protein sequence ID" value="PQB06738.1"/>
    <property type="molecule type" value="Genomic_DNA"/>
</dbReference>
<evidence type="ECO:0000313" key="1">
    <source>
        <dbReference type="EMBL" id="PQB06738.1"/>
    </source>
</evidence>
<evidence type="ECO:0008006" key="3">
    <source>
        <dbReference type="Google" id="ProtNLM"/>
    </source>
</evidence>
<comment type="caution">
    <text evidence="1">The sequence shown here is derived from an EMBL/GenBank/DDBJ whole genome shotgun (WGS) entry which is preliminary data.</text>
</comment>
<dbReference type="InterPro" id="IPR025514">
    <property type="entry name" value="DUF4402"/>
</dbReference>
<dbReference type="RefSeq" id="WP_104808987.1">
    <property type="nucleotide sequence ID" value="NZ_MQUA01000013.1"/>
</dbReference>
<dbReference type="OrthoDB" id="598336at2"/>
<reference evidence="1 2" key="1">
    <citation type="submission" date="2016-11" db="EMBL/GenBank/DDBJ databases">
        <title>Trade-off between light-utilization and light-protection in marine flavobacteria.</title>
        <authorList>
            <person name="Kumagai Y."/>
        </authorList>
    </citation>
    <scope>NUCLEOTIDE SEQUENCE [LARGE SCALE GENOMIC DNA]</scope>
    <source>
        <strain evidence="1 2">ATCC 700397</strain>
    </source>
</reference>
<keyword evidence="2" id="KW-1185">Reference proteome</keyword>
<proteinExistence type="predicted"/>
<organism evidence="1 2">
    <name type="scientific">Polaribacter filamentus</name>
    <dbReference type="NCBI Taxonomy" id="53483"/>
    <lineage>
        <taxon>Bacteria</taxon>
        <taxon>Pseudomonadati</taxon>
        <taxon>Bacteroidota</taxon>
        <taxon>Flavobacteriia</taxon>
        <taxon>Flavobacteriales</taxon>
        <taxon>Flavobacteriaceae</taxon>
    </lineage>
</organism>